<reference evidence="4" key="2">
    <citation type="submission" date="2016-03" db="EMBL/GenBank/DDBJ databases">
        <title>Full-length assembly of Arabidopsis thaliana Ler reveals the complement of translocations and inversions.</title>
        <authorList>
            <person name="Zapata L."/>
            <person name="Schneeberger K."/>
            <person name="Ossowski S."/>
        </authorList>
    </citation>
    <scope>NUCLEOTIDE SEQUENCE [LARGE SCALE GENOMIC DNA]</scope>
    <source>
        <tissue evidence="4">Leaf</tissue>
    </source>
</reference>
<dbReference type="RefSeq" id="NP_564832.1">
    <property type="nucleotide sequence ID" value="NM_105111.5"/>
</dbReference>
<dbReference type="EMBL" id="CACRSJ010000104">
    <property type="protein sequence ID" value="VYS49966.1"/>
    <property type="molecule type" value="Genomic_DNA"/>
</dbReference>
<evidence type="ECO:0000313" key="9">
    <source>
        <dbReference type="Proteomes" id="UP000516314"/>
    </source>
</evidence>
<evidence type="ECO:0000256" key="1">
    <source>
        <dbReference type="SAM" id="MobiDB-lite"/>
    </source>
</evidence>
<dbReference type="Proteomes" id="UP000078284">
    <property type="component" value="Chromosome 1"/>
</dbReference>
<accession>A0A178W5E7</accession>
<dbReference type="DNASU" id="842743"/>
<proteinExistence type="predicted"/>
<evidence type="ECO:0000313" key="7">
    <source>
        <dbReference type="Proteomes" id="UP000426265"/>
    </source>
</evidence>
<protein>
    <submittedName>
        <fullName evidence="3">(thale cress) hypothetical protein</fullName>
    </submittedName>
</protein>
<feature type="compositionally biased region" description="Polar residues" evidence="1">
    <location>
        <begin position="58"/>
        <end position="77"/>
    </location>
</feature>
<dbReference type="Proteomes" id="UP000434276">
    <property type="component" value="Unassembled WGS sequence"/>
</dbReference>
<dbReference type="EMBL" id="LR881466">
    <property type="protein sequence ID" value="CAD5316257.1"/>
    <property type="molecule type" value="Genomic_DNA"/>
</dbReference>
<dbReference type="OMA" id="KPTEMGR"/>
<dbReference type="EMBL" id="CACSHJ010000087">
    <property type="protein sequence ID" value="CAA0314285.1"/>
    <property type="molecule type" value="Genomic_DNA"/>
</dbReference>
<reference evidence="2 8" key="3">
    <citation type="submission" date="2019-12" db="EMBL/GenBank/DDBJ databases">
        <authorList>
            <person name="Jiao W.-B."/>
            <person name="Schneeberger K."/>
        </authorList>
    </citation>
    <scope>NUCLEOTIDE SEQUENCE [LARGE SCALE GENOMIC DNA]</scope>
    <source>
        <strain evidence="7">cv. An-1</strain>
        <strain evidence="8">cv. C24</strain>
    </source>
</reference>
<gene>
    <name evidence="4" type="ordered locus">AXX17_At1g57870</name>
    <name evidence="5" type="ORF">AN1_LOCUS5439</name>
    <name evidence="3" type="ORF">AT9943_LOCUS4583</name>
    <name evidence="2" type="ORF">C24_LOCUS5323</name>
</gene>
<dbReference type="ExpressionAtlas" id="A0A178W5E7">
    <property type="expression patterns" value="baseline and differential"/>
</dbReference>
<evidence type="ECO:0000313" key="5">
    <source>
        <dbReference type="EMBL" id="VYS49966.1"/>
    </source>
</evidence>
<dbReference type="AlphaFoldDB" id="A0A178W5E7"/>
<reference evidence="6" key="1">
    <citation type="journal article" date="2016" name="Proc. Natl. Acad. Sci. U.S.A.">
        <title>Chromosome-level assembly of Arabidopsis thaliana Ler reveals the extent of translocation and inversion polymorphisms.</title>
        <authorList>
            <person name="Zapata L."/>
            <person name="Ding J."/>
            <person name="Willing E.M."/>
            <person name="Hartwig B."/>
            <person name="Bezdan D."/>
            <person name="Jiao W.B."/>
            <person name="Patel V."/>
            <person name="Velikkakam James G."/>
            <person name="Koornneef M."/>
            <person name="Ossowski S."/>
            <person name="Schneeberger K."/>
        </authorList>
    </citation>
    <scope>NUCLEOTIDE SEQUENCE [LARGE SCALE GENOMIC DNA]</scope>
    <source>
        <strain evidence="6">cv. Landsberg erecta</strain>
    </source>
</reference>
<organism evidence="4 6">
    <name type="scientific">Arabidopsis thaliana</name>
    <name type="common">Mouse-ear cress</name>
    <dbReference type="NCBI Taxonomy" id="3702"/>
    <lineage>
        <taxon>Eukaryota</taxon>
        <taxon>Viridiplantae</taxon>
        <taxon>Streptophyta</taxon>
        <taxon>Embryophyta</taxon>
        <taxon>Tracheophyta</taxon>
        <taxon>Spermatophyta</taxon>
        <taxon>Magnoliopsida</taxon>
        <taxon>eudicotyledons</taxon>
        <taxon>Gunneridae</taxon>
        <taxon>Pentapetalae</taxon>
        <taxon>rosids</taxon>
        <taxon>malvids</taxon>
        <taxon>Brassicales</taxon>
        <taxon>Brassicaceae</taxon>
        <taxon>Camelineae</taxon>
        <taxon>Arabidopsis</taxon>
    </lineage>
</organism>
<evidence type="ECO:0000313" key="6">
    <source>
        <dbReference type="Proteomes" id="UP000078284"/>
    </source>
</evidence>
<sequence length="85" mass="9500">MSFRKVEKKPTEMGRNMTHEKSDSDSDNEGAPMTVGGYTEFVARSDSDWDEPVYSGKARSNYNLTGTAKGTGPINSFSRKHFPNY</sequence>
<dbReference type="KEGG" id="ath:AT1G64360"/>
<evidence type="ECO:0000313" key="2">
    <source>
        <dbReference type="EMBL" id="CAA0314285.1"/>
    </source>
</evidence>
<evidence type="ECO:0000313" key="8">
    <source>
        <dbReference type="Proteomes" id="UP000434276"/>
    </source>
</evidence>
<dbReference type="Proteomes" id="UP000426265">
    <property type="component" value="Unassembled WGS sequence"/>
</dbReference>
<evidence type="ECO:0000313" key="3">
    <source>
        <dbReference type="EMBL" id="CAD5316257.1"/>
    </source>
</evidence>
<feature type="region of interest" description="Disordered" evidence="1">
    <location>
        <begin position="55"/>
        <end position="85"/>
    </location>
</feature>
<dbReference type="EMBL" id="LUHQ01000001">
    <property type="protein sequence ID" value="OAP12583.1"/>
    <property type="molecule type" value="Genomic_DNA"/>
</dbReference>
<dbReference type="OrthoDB" id="1026506at2759"/>
<evidence type="ECO:0000313" key="4">
    <source>
        <dbReference type="EMBL" id="OAP12583.1"/>
    </source>
</evidence>
<reference evidence="3 9" key="4">
    <citation type="submission" date="2020-09" db="EMBL/GenBank/DDBJ databases">
        <authorList>
            <person name="Ashkenazy H."/>
        </authorList>
    </citation>
    <scope>NUCLEOTIDE SEQUENCE [LARGE SCALE GENOMIC DNA]</scope>
    <source>
        <strain evidence="9">cv. Cdm-0</strain>
    </source>
</reference>
<dbReference type="Proteomes" id="UP000516314">
    <property type="component" value="Chromosome 1"/>
</dbReference>
<feature type="region of interest" description="Disordered" evidence="1">
    <location>
        <begin position="1"/>
        <end position="35"/>
    </location>
</feature>
<name>A0A178W5E7_ARATH</name>
<feature type="compositionally biased region" description="Basic and acidic residues" evidence="1">
    <location>
        <begin position="1"/>
        <end position="24"/>
    </location>
</feature>